<accession>A0ABW2C8I6</accession>
<evidence type="ECO:0000313" key="5">
    <source>
        <dbReference type="Proteomes" id="UP001596337"/>
    </source>
</evidence>
<gene>
    <name evidence="4" type="ORF">ACFQGD_26210</name>
</gene>
<feature type="compositionally biased region" description="Low complexity" evidence="2">
    <location>
        <begin position="30"/>
        <end position="42"/>
    </location>
</feature>
<organism evidence="4 5">
    <name type="scientific">Haloechinothrix salitolerans</name>
    <dbReference type="NCBI Taxonomy" id="926830"/>
    <lineage>
        <taxon>Bacteria</taxon>
        <taxon>Bacillati</taxon>
        <taxon>Actinomycetota</taxon>
        <taxon>Actinomycetes</taxon>
        <taxon>Pseudonocardiales</taxon>
        <taxon>Pseudonocardiaceae</taxon>
        <taxon>Haloechinothrix</taxon>
    </lineage>
</organism>
<dbReference type="SUPFAM" id="SSF49329">
    <property type="entry name" value="Cu,Zn superoxide dismutase-like"/>
    <property type="match status" value="1"/>
</dbReference>
<dbReference type="Proteomes" id="UP001596337">
    <property type="component" value="Unassembled WGS sequence"/>
</dbReference>
<sequence length="198" mass="20458">MRYIDPGKTAVVAAVLALTLAACGDDTGQASEETTPATTSAADGHDHGDDMEHGSAMQGDPNATPANEIDGAEVVEGSFAKLSSAPEDAPLAEGTVWLARHDEGTTVTIDVTGLEPETEYMSHLHANACASDDGGPHFKFDPQGSDQPPNEVHLVFTTDAEGAVTTTISNDNPDSQGVKSIVLHLNDADGTKFACADL</sequence>
<evidence type="ECO:0000256" key="3">
    <source>
        <dbReference type="SAM" id="SignalP"/>
    </source>
</evidence>
<keyword evidence="3" id="KW-0732">Signal</keyword>
<dbReference type="InterPro" id="IPR036423">
    <property type="entry name" value="SOD-like_Cu/Zn_dom_sf"/>
</dbReference>
<reference evidence="5" key="1">
    <citation type="journal article" date="2019" name="Int. J. Syst. Evol. Microbiol.">
        <title>The Global Catalogue of Microorganisms (GCM) 10K type strain sequencing project: providing services to taxonomists for standard genome sequencing and annotation.</title>
        <authorList>
            <consortium name="The Broad Institute Genomics Platform"/>
            <consortium name="The Broad Institute Genome Sequencing Center for Infectious Disease"/>
            <person name="Wu L."/>
            <person name="Ma J."/>
        </authorList>
    </citation>
    <scope>NUCLEOTIDE SEQUENCE [LARGE SCALE GENOMIC DNA]</scope>
    <source>
        <strain evidence="5">KCTC 32255</strain>
    </source>
</reference>
<comment type="similarity">
    <text evidence="1">Belongs to the Cu-Zn superoxide dismutase family.</text>
</comment>
<dbReference type="Gene3D" id="2.60.40.200">
    <property type="entry name" value="Superoxide dismutase, copper/zinc binding domain"/>
    <property type="match status" value="1"/>
</dbReference>
<protein>
    <recommendedName>
        <fullName evidence="6">Superoxide dismutase, Cu-Zn family</fullName>
    </recommendedName>
</protein>
<dbReference type="RefSeq" id="WP_345404884.1">
    <property type="nucleotide sequence ID" value="NZ_BAABLA010000119.1"/>
</dbReference>
<dbReference type="EMBL" id="JBHSXX010000001">
    <property type="protein sequence ID" value="MFC6870630.1"/>
    <property type="molecule type" value="Genomic_DNA"/>
</dbReference>
<evidence type="ECO:0000313" key="4">
    <source>
        <dbReference type="EMBL" id="MFC6870630.1"/>
    </source>
</evidence>
<feature type="signal peptide" evidence="3">
    <location>
        <begin position="1"/>
        <end position="24"/>
    </location>
</feature>
<proteinExistence type="inferred from homology"/>
<comment type="caution">
    <text evidence="4">The sequence shown here is derived from an EMBL/GenBank/DDBJ whole genome shotgun (WGS) entry which is preliminary data.</text>
</comment>
<evidence type="ECO:0000256" key="2">
    <source>
        <dbReference type="SAM" id="MobiDB-lite"/>
    </source>
</evidence>
<feature type="chain" id="PRO_5047226107" description="Superoxide dismutase, Cu-Zn family" evidence="3">
    <location>
        <begin position="25"/>
        <end position="198"/>
    </location>
</feature>
<dbReference type="PROSITE" id="PS51257">
    <property type="entry name" value="PROKAR_LIPOPROTEIN"/>
    <property type="match status" value="1"/>
</dbReference>
<keyword evidence="5" id="KW-1185">Reference proteome</keyword>
<name>A0ABW2C8I6_9PSEU</name>
<feature type="region of interest" description="Disordered" evidence="2">
    <location>
        <begin position="26"/>
        <end position="68"/>
    </location>
</feature>
<evidence type="ECO:0008006" key="6">
    <source>
        <dbReference type="Google" id="ProtNLM"/>
    </source>
</evidence>
<feature type="compositionally biased region" description="Basic and acidic residues" evidence="2">
    <location>
        <begin position="43"/>
        <end position="53"/>
    </location>
</feature>
<evidence type="ECO:0000256" key="1">
    <source>
        <dbReference type="ARBA" id="ARBA00010457"/>
    </source>
</evidence>